<keyword evidence="2" id="KW-0547">Nucleotide-binding</keyword>
<dbReference type="InterPro" id="IPR013611">
    <property type="entry name" value="Transp-assoc_OB_typ2"/>
</dbReference>
<dbReference type="InterPro" id="IPR003439">
    <property type="entry name" value="ABC_transporter-like_ATP-bd"/>
</dbReference>
<keyword evidence="3 5" id="KW-0067">ATP-binding</keyword>
<dbReference type="GO" id="GO:0022857">
    <property type="term" value="F:transmembrane transporter activity"/>
    <property type="evidence" value="ECO:0007669"/>
    <property type="project" value="InterPro"/>
</dbReference>
<reference evidence="5" key="2">
    <citation type="journal article" date="2020" name="Microorganisms">
        <title>Osmotic Adaptation and Compatible Solute Biosynthesis of Phototrophic Bacteria as Revealed from Genome Analyses.</title>
        <authorList>
            <person name="Imhoff J.F."/>
            <person name="Rahn T."/>
            <person name="Kunzel S."/>
            <person name="Keller A."/>
            <person name="Neulinger S.C."/>
        </authorList>
    </citation>
    <scope>NUCLEOTIDE SEQUENCE</scope>
    <source>
        <strain evidence="5">LMG 28126</strain>
    </source>
</reference>
<dbReference type="EMBL" id="NHSD01000316">
    <property type="protein sequence ID" value="MBK5928631.1"/>
    <property type="molecule type" value="Genomic_DNA"/>
</dbReference>
<dbReference type="PROSITE" id="PS00211">
    <property type="entry name" value="ABC_TRANSPORTER_1"/>
    <property type="match status" value="1"/>
</dbReference>
<dbReference type="PROSITE" id="PS50893">
    <property type="entry name" value="ABC_TRANSPORTER_2"/>
    <property type="match status" value="1"/>
</dbReference>
<dbReference type="InterPro" id="IPR003593">
    <property type="entry name" value="AAA+_ATPase"/>
</dbReference>
<dbReference type="FunFam" id="3.40.50.300:FF:000133">
    <property type="entry name" value="Spermidine/putrescine import ATP-binding protein PotA"/>
    <property type="match status" value="1"/>
</dbReference>
<dbReference type="Pfam" id="PF00005">
    <property type="entry name" value="ABC_tran"/>
    <property type="match status" value="1"/>
</dbReference>
<dbReference type="Pfam" id="PF08402">
    <property type="entry name" value="TOBE_2"/>
    <property type="match status" value="1"/>
</dbReference>
<dbReference type="Proteomes" id="UP000706333">
    <property type="component" value="Unassembled WGS sequence"/>
</dbReference>
<dbReference type="Gene3D" id="3.40.50.300">
    <property type="entry name" value="P-loop containing nucleotide triphosphate hydrolases"/>
    <property type="match status" value="1"/>
</dbReference>
<feature type="domain" description="ABC transporter" evidence="4">
    <location>
        <begin position="16"/>
        <end position="246"/>
    </location>
</feature>
<organism evidence="5 6">
    <name type="scientific">Rhodobaculum claviforme</name>
    <dbReference type="NCBI Taxonomy" id="1549854"/>
    <lineage>
        <taxon>Bacteria</taxon>
        <taxon>Pseudomonadati</taxon>
        <taxon>Pseudomonadota</taxon>
        <taxon>Alphaproteobacteria</taxon>
        <taxon>Rhodobacterales</taxon>
        <taxon>Paracoccaceae</taxon>
        <taxon>Rhodobaculum</taxon>
    </lineage>
</organism>
<sequence length="371" mass="39362">MTGPATTGPATADEIVRIEGLTKTYGAVRAVDDVSLSIPRGAFLTLLGASGSGKTTILMSIAGFVQPSAGRIVVAGRDITHVPANKRGLGMVFQGYALFPHMSVGDNVGFPLRVRGGKRAVDRDRVAQALALVQMDHLIDRMPDALSGGQQQRVALARALVFNPAILLLDEPLSALDKKLRADLQWELKELHHKIGTTFIYVTHDQDEALSMSDNIVILRDGRIEQSGAPGTLYHRPASRFVADFLGKSNFIPGTAAPDPSGGITVTTRGGQLLSKALADDEAAPAGPCLMALRPENITVTHTPLEGHNTVEGTITGVSFFGADHQIMIETPALGPVTARSHALRGAVAPDTGARVCVNWRPGDWRAVADR</sequence>
<protein>
    <submittedName>
        <fullName evidence="5">Polyamine ABC transporter ATP-binding protein</fullName>
    </submittedName>
</protein>
<dbReference type="GO" id="GO:0015847">
    <property type="term" value="P:putrescine transport"/>
    <property type="evidence" value="ECO:0007669"/>
    <property type="project" value="UniProtKB-ARBA"/>
</dbReference>
<dbReference type="InterPro" id="IPR050093">
    <property type="entry name" value="ABC_SmlMolc_Importer"/>
</dbReference>
<dbReference type="SUPFAM" id="SSF52540">
    <property type="entry name" value="P-loop containing nucleoside triphosphate hydrolases"/>
    <property type="match status" value="1"/>
</dbReference>
<dbReference type="GO" id="GO:0005524">
    <property type="term" value="F:ATP binding"/>
    <property type="evidence" value="ECO:0007669"/>
    <property type="project" value="UniProtKB-KW"/>
</dbReference>
<keyword evidence="6" id="KW-1185">Reference proteome</keyword>
<accession>A0A934TN62</accession>
<dbReference type="AlphaFoldDB" id="A0A934TN62"/>
<proteinExistence type="predicted"/>
<gene>
    <name evidence="5" type="ORF">CCR87_15050</name>
</gene>
<dbReference type="Gene3D" id="2.40.50.100">
    <property type="match status" value="1"/>
</dbReference>
<evidence type="ECO:0000256" key="3">
    <source>
        <dbReference type="ARBA" id="ARBA00022840"/>
    </source>
</evidence>
<dbReference type="SUPFAM" id="SSF50331">
    <property type="entry name" value="MOP-like"/>
    <property type="match status" value="1"/>
</dbReference>
<dbReference type="InterPro" id="IPR027417">
    <property type="entry name" value="P-loop_NTPase"/>
</dbReference>
<keyword evidence="1" id="KW-0813">Transport</keyword>
<evidence type="ECO:0000256" key="2">
    <source>
        <dbReference type="ARBA" id="ARBA00022741"/>
    </source>
</evidence>
<comment type="caution">
    <text evidence="5">The sequence shown here is derived from an EMBL/GenBank/DDBJ whole genome shotgun (WGS) entry which is preliminary data.</text>
</comment>
<name>A0A934TN62_9RHOB</name>
<dbReference type="InterPro" id="IPR017871">
    <property type="entry name" value="ABC_transporter-like_CS"/>
</dbReference>
<dbReference type="SMART" id="SM00382">
    <property type="entry name" value="AAA"/>
    <property type="match status" value="1"/>
</dbReference>
<dbReference type="PANTHER" id="PTHR42781">
    <property type="entry name" value="SPERMIDINE/PUTRESCINE IMPORT ATP-BINDING PROTEIN POTA"/>
    <property type="match status" value="1"/>
</dbReference>
<evidence type="ECO:0000259" key="4">
    <source>
        <dbReference type="PROSITE" id="PS50893"/>
    </source>
</evidence>
<dbReference type="PANTHER" id="PTHR42781:SF4">
    <property type="entry name" value="SPERMIDINE_PUTRESCINE IMPORT ATP-BINDING PROTEIN POTA"/>
    <property type="match status" value="1"/>
</dbReference>
<dbReference type="InterPro" id="IPR008995">
    <property type="entry name" value="Mo/tungstate-bd_C_term_dom"/>
</dbReference>
<reference evidence="5" key="1">
    <citation type="submission" date="2017-05" db="EMBL/GenBank/DDBJ databases">
        <authorList>
            <person name="Imhoff J.F."/>
            <person name="Rahn T."/>
            <person name="Kuenzel S."/>
            <person name="Neulinger S.C."/>
        </authorList>
    </citation>
    <scope>NUCLEOTIDE SEQUENCE</scope>
    <source>
        <strain evidence="5">LMG 28126</strain>
    </source>
</reference>
<evidence type="ECO:0000313" key="5">
    <source>
        <dbReference type="EMBL" id="MBK5928631.1"/>
    </source>
</evidence>
<evidence type="ECO:0000313" key="6">
    <source>
        <dbReference type="Proteomes" id="UP000706333"/>
    </source>
</evidence>
<dbReference type="GO" id="GO:0043190">
    <property type="term" value="C:ATP-binding cassette (ABC) transporter complex"/>
    <property type="evidence" value="ECO:0007669"/>
    <property type="project" value="InterPro"/>
</dbReference>
<dbReference type="GO" id="GO:0016887">
    <property type="term" value="F:ATP hydrolysis activity"/>
    <property type="evidence" value="ECO:0007669"/>
    <property type="project" value="InterPro"/>
</dbReference>
<evidence type="ECO:0000256" key="1">
    <source>
        <dbReference type="ARBA" id="ARBA00022448"/>
    </source>
</evidence>